<evidence type="ECO:0000313" key="3">
    <source>
        <dbReference type="Proteomes" id="UP000176639"/>
    </source>
</evidence>
<proteinExistence type="predicted"/>
<keyword evidence="1" id="KW-0472">Membrane</keyword>
<comment type="caution">
    <text evidence="2">The sequence shown here is derived from an EMBL/GenBank/DDBJ whole genome shotgun (WGS) entry which is preliminary data.</text>
</comment>
<evidence type="ECO:0000313" key="2">
    <source>
        <dbReference type="EMBL" id="OGD23721.1"/>
    </source>
</evidence>
<dbReference type="Proteomes" id="UP000176639">
    <property type="component" value="Unassembled WGS sequence"/>
</dbReference>
<sequence>MIRALRSIFEIVRSIGRTIQRSDFLFDKYVLAMIAAGAVANVAAWYYFGYTLAQPSDAFVTLHFTVATGADLIGEASSLYDGPFFVAIISLVNVAIARALYNYDTLLAYVTISMLPIVNIAMLFNSVLLVSVNA</sequence>
<organism evidence="2 3">
    <name type="scientific">Candidatus Azambacteria bacterium RBG_16_47_10</name>
    <dbReference type="NCBI Taxonomy" id="1797292"/>
    <lineage>
        <taxon>Bacteria</taxon>
        <taxon>Candidatus Azamiibacteriota</taxon>
    </lineage>
</organism>
<gene>
    <name evidence="2" type="ORF">A2Z10_01060</name>
</gene>
<feature type="transmembrane region" description="Helical" evidence="1">
    <location>
        <begin position="29"/>
        <end position="48"/>
    </location>
</feature>
<reference evidence="2 3" key="1">
    <citation type="journal article" date="2016" name="Nat. Commun.">
        <title>Thousands of microbial genomes shed light on interconnected biogeochemical processes in an aquifer system.</title>
        <authorList>
            <person name="Anantharaman K."/>
            <person name="Brown C.T."/>
            <person name="Hug L.A."/>
            <person name="Sharon I."/>
            <person name="Castelle C.J."/>
            <person name="Probst A.J."/>
            <person name="Thomas B.C."/>
            <person name="Singh A."/>
            <person name="Wilkins M.J."/>
            <person name="Karaoz U."/>
            <person name="Brodie E.L."/>
            <person name="Williams K.H."/>
            <person name="Hubbard S.S."/>
            <person name="Banfield J.F."/>
        </authorList>
    </citation>
    <scope>NUCLEOTIDE SEQUENCE [LARGE SCALE GENOMIC DNA]</scope>
</reference>
<keyword evidence="1" id="KW-1133">Transmembrane helix</keyword>
<protein>
    <submittedName>
        <fullName evidence="2">Uncharacterized protein</fullName>
    </submittedName>
</protein>
<keyword evidence="1" id="KW-0812">Transmembrane</keyword>
<feature type="transmembrane region" description="Helical" evidence="1">
    <location>
        <begin position="106"/>
        <end position="132"/>
    </location>
</feature>
<accession>A0A1F5AZA0</accession>
<dbReference type="AlphaFoldDB" id="A0A1F5AZA0"/>
<evidence type="ECO:0000256" key="1">
    <source>
        <dbReference type="SAM" id="Phobius"/>
    </source>
</evidence>
<feature type="transmembrane region" description="Helical" evidence="1">
    <location>
        <begin position="84"/>
        <end position="101"/>
    </location>
</feature>
<name>A0A1F5AZA0_9BACT</name>
<dbReference type="EMBL" id="MEYI01000030">
    <property type="protein sequence ID" value="OGD23721.1"/>
    <property type="molecule type" value="Genomic_DNA"/>
</dbReference>